<dbReference type="InterPro" id="IPR040255">
    <property type="entry name" value="Non-specific_endonuclease"/>
</dbReference>
<dbReference type="Proteomes" id="UP000326759">
    <property type="component" value="Unassembled WGS sequence"/>
</dbReference>
<comment type="similarity">
    <text evidence="1">Belongs to the DNA/RNA non-specific endonuclease family.</text>
</comment>
<keyword evidence="6" id="KW-0732">Signal</keyword>
<dbReference type="OrthoDB" id="5960141at2759"/>
<feature type="signal peptide" evidence="6">
    <location>
        <begin position="1"/>
        <end position="17"/>
    </location>
</feature>
<gene>
    <name evidence="8" type="ORF">Anas_11620</name>
</gene>
<protein>
    <recommendedName>
        <fullName evidence="7">DNA/RNA non-specific endonuclease/pyrophosphatase/phosphodiesterase domain-containing protein</fullName>
    </recommendedName>
</protein>
<dbReference type="PANTHER" id="PTHR13966">
    <property type="entry name" value="ENDONUCLEASE RELATED"/>
    <property type="match status" value="1"/>
</dbReference>
<dbReference type="InterPro" id="IPR044925">
    <property type="entry name" value="His-Me_finger_sf"/>
</dbReference>
<dbReference type="GO" id="GO:0046872">
    <property type="term" value="F:metal ion binding"/>
    <property type="evidence" value="ECO:0007669"/>
    <property type="project" value="UniProtKB-KW"/>
</dbReference>
<feature type="chain" id="PRO_5024290638" description="DNA/RNA non-specific endonuclease/pyrophosphatase/phosphodiesterase domain-containing protein" evidence="6">
    <location>
        <begin position="18"/>
        <end position="353"/>
    </location>
</feature>
<accession>A0A5N5TD00</accession>
<evidence type="ECO:0000256" key="2">
    <source>
        <dbReference type="ARBA" id="ARBA00022722"/>
    </source>
</evidence>
<evidence type="ECO:0000259" key="7">
    <source>
        <dbReference type="SMART" id="SM00892"/>
    </source>
</evidence>
<comment type="caution">
    <text evidence="8">The sequence shown here is derived from an EMBL/GenBank/DDBJ whole genome shotgun (WGS) entry which is preliminary data.</text>
</comment>
<dbReference type="GO" id="GO:0005743">
    <property type="term" value="C:mitochondrial inner membrane"/>
    <property type="evidence" value="ECO:0007669"/>
    <property type="project" value="TreeGrafter"/>
</dbReference>
<keyword evidence="3" id="KW-0255">Endonuclease</keyword>
<reference evidence="8 9" key="1">
    <citation type="journal article" date="2019" name="PLoS Biol.">
        <title>Sex chromosomes control vertical transmission of feminizing Wolbachia symbionts in an isopod.</title>
        <authorList>
            <person name="Becking T."/>
            <person name="Chebbi M.A."/>
            <person name="Giraud I."/>
            <person name="Moumen B."/>
            <person name="Laverre T."/>
            <person name="Caubet Y."/>
            <person name="Peccoud J."/>
            <person name="Gilbert C."/>
            <person name="Cordaux R."/>
        </authorList>
    </citation>
    <scope>NUCLEOTIDE SEQUENCE [LARGE SCALE GENOMIC DNA]</scope>
    <source>
        <strain evidence="8">ANa2</strain>
        <tissue evidence="8">Whole body excluding digestive tract and cuticle</tissue>
    </source>
</reference>
<dbReference type="GO" id="GO:0003676">
    <property type="term" value="F:nucleic acid binding"/>
    <property type="evidence" value="ECO:0007669"/>
    <property type="project" value="InterPro"/>
</dbReference>
<dbReference type="EMBL" id="SEYY01006709">
    <property type="protein sequence ID" value="KAB7502800.1"/>
    <property type="molecule type" value="Genomic_DNA"/>
</dbReference>
<dbReference type="PANTHER" id="PTHR13966:SF19">
    <property type="entry name" value="NUCLEASE EXOG, MITOCHONDRIAL"/>
    <property type="match status" value="1"/>
</dbReference>
<organism evidence="8 9">
    <name type="scientific">Armadillidium nasatum</name>
    <dbReference type="NCBI Taxonomy" id="96803"/>
    <lineage>
        <taxon>Eukaryota</taxon>
        <taxon>Metazoa</taxon>
        <taxon>Ecdysozoa</taxon>
        <taxon>Arthropoda</taxon>
        <taxon>Crustacea</taxon>
        <taxon>Multicrustacea</taxon>
        <taxon>Malacostraca</taxon>
        <taxon>Eumalacostraca</taxon>
        <taxon>Peracarida</taxon>
        <taxon>Isopoda</taxon>
        <taxon>Oniscidea</taxon>
        <taxon>Crinocheta</taxon>
        <taxon>Armadillidiidae</taxon>
        <taxon>Armadillidium</taxon>
    </lineage>
</organism>
<dbReference type="AlphaFoldDB" id="A0A5N5TD00"/>
<keyword evidence="2" id="KW-0540">Nuclease</keyword>
<dbReference type="SUPFAM" id="SSF54060">
    <property type="entry name" value="His-Me finger endonucleases"/>
    <property type="match status" value="1"/>
</dbReference>
<dbReference type="GO" id="GO:0006309">
    <property type="term" value="P:apoptotic DNA fragmentation"/>
    <property type="evidence" value="ECO:0007669"/>
    <property type="project" value="TreeGrafter"/>
</dbReference>
<proteinExistence type="inferred from homology"/>
<name>A0A5N5TD00_9CRUS</name>
<evidence type="ECO:0000256" key="1">
    <source>
        <dbReference type="ARBA" id="ARBA00010052"/>
    </source>
</evidence>
<dbReference type="GO" id="GO:0000014">
    <property type="term" value="F:single-stranded DNA endodeoxyribonuclease activity"/>
    <property type="evidence" value="ECO:0007669"/>
    <property type="project" value="TreeGrafter"/>
</dbReference>
<dbReference type="InterPro" id="IPR044929">
    <property type="entry name" value="DNA/RNA_non-sp_Endonuclease_sf"/>
</dbReference>
<evidence type="ECO:0000313" key="9">
    <source>
        <dbReference type="Proteomes" id="UP000326759"/>
    </source>
</evidence>
<dbReference type="InterPro" id="IPR001604">
    <property type="entry name" value="Endo_G_ENPP1-like_dom"/>
</dbReference>
<dbReference type="Gene3D" id="3.40.570.10">
    <property type="entry name" value="Extracellular Endonuclease, subunit A"/>
    <property type="match status" value="1"/>
</dbReference>
<feature type="domain" description="DNA/RNA non-specific endonuclease/pyrophosphatase/phosphodiesterase" evidence="7">
    <location>
        <begin position="122"/>
        <end position="335"/>
    </location>
</feature>
<dbReference type="GO" id="GO:0005634">
    <property type="term" value="C:nucleus"/>
    <property type="evidence" value="ECO:0007669"/>
    <property type="project" value="TreeGrafter"/>
</dbReference>
<keyword evidence="5" id="KW-0479">Metal-binding</keyword>
<evidence type="ECO:0000256" key="5">
    <source>
        <dbReference type="PIRSR" id="PIRSR640255-2"/>
    </source>
</evidence>
<evidence type="ECO:0000256" key="6">
    <source>
        <dbReference type="SAM" id="SignalP"/>
    </source>
</evidence>
<keyword evidence="3" id="KW-0378">Hydrolase</keyword>
<evidence type="ECO:0000256" key="4">
    <source>
        <dbReference type="PIRSR" id="PIRSR640255-1"/>
    </source>
</evidence>
<evidence type="ECO:0000313" key="8">
    <source>
        <dbReference type="EMBL" id="KAB7502800.1"/>
    </source>
</evidence>
<feature type="binding site" evidence="5">
    <location>
        <position position="235"/>
    </location>
    <ligand>
        <name>Mg(2+)</name>
        <dbReference type="ChEBI" id="CHEBI:18420"/>
        <note>catalytic</note>
    </ligand>
</feature>
<dbReference type="Pfam" id="PF01223">
    <property type="entry name" value="Endonuclease_NS"/>
    <property type="match status" value="1"/>
</dbReference>
<keyword evidence="9" id="KW-1185">Reference proteome</keyword>
<dbReference type="GO" id="GO:0004521">
    <property type="term" value="F:RNA endonuclease activity"/>
    <property type="evidence" value="ECO:0007669"/>
    <property type="project" value="TreeGrafter"/>
</dbReference>
<evidence type="ECO:0000256" key="3">
    <source>
        <dbReference type="ARBA" id="ARBA00022759"/>
    </source>
</evidence>
<dbReference type="SMART" id="SM00892">
    <property type="entry name" value="Endonuclease_NS"/>
    <property type="match status" value="1"/>
</dbReference>
<feature type="active site" description="Proton acceptor" evidence="4">
    <location>
        <position position="207"/>
    </location>
</feature>
<sequence>MKYLLAIFLVFLPYVKGEDCLWNRDTDFPEYPSLLMNEATWQSYLPVLEGTERVIRVCQGASIVIACPGSTISATGTEVAEGVCAGGTYVTVDGKNYDMKDLGCESRVSETLASLSGSCGNDNDGVYICFDPDLEITIYTKHLLRGESVKATDSNPSRPSFKSSSGIYSVSPNTCYEIDSQKTLMKNILGDSSVIDDSNSYYFARGHLSPDADFNTEMESDATYYYVNAVPQVANYQQWKFQETAIRDLAASHQTDFQIWTGPYDILELDDTDGDPVICELSTNKCLGVITSNNPYIDSFPDPICDDICNEISWIDFDVNDLTRGAVYCCKVQDLHAAIPDAPNISGAGLLDN</sequence>